<gene>
    <name evidence="8" type="ORF">PANT_14c00002</name>
</gene>
<dbReference type="STRING" id="1151754.M9M3W0"/>
<dbReference type="Pfam" id="PF07690">
    <property type="entry name" value="MFS_1"/>
    <property type="match status" value="1"/>
</dbReference>
<feature type="transmembrane region" description="Helical" evidence="6">
    <location>
        <begin position="356"/>
        <end position="378"/>
    </location>
</feature>
<accession>M9M3W0</accession>
<dbReference type="PANTHER" id="PTHR23502:SF184">
    <property type="entry name" value="MAJOR FACILITATOR SUPERFAMILY (MFS) PROFILE DOMAIN-CONTAINING PROTEIN"/>
    <property type="match status" value="1"/>
</dbReference>
<evidence type="ECO:0000256" key="1">
    <source>
        <dbReference type="ARBA" id="ARBA00004141"/>
    </source>
</evidence>
<feature type="transmembrane region" description="Helical" evidence="6">
    <location>
        <begin position="90"/>
        <end position="106"/>
    </location>
</feature>
<feature type="compositionally biased region" description="Polar residues" evidence="5">
    <location>
        <begin position="531"/>
        <end position="549"/>
    </location>
</feature>
<dbReference type="EMBL" id="DF196780">
    <property type="protein sequence ID" value="GAC75025.1"/>
    <property type="molecule type" value="Genomic_DNA"/>
</dbReference>
<dbReference type="Gene3D" id="1.20.1250.20">
    <property type="entry name" value="MFS general substrate transporter like domains"/>
    <property type="match status" value="1"/>
</dbReference>
<feature type="compositionally biased region" description="Basic and acidic residues" evidence="5">
    <location>
        <begin position="505"/>
        <end position="515"/>
    </location>
</feature>
<feature type="transmembrane region" description="Helical" evidence="6">
    <location>
        <begin position="145"/>
        <end position="170"/>
    </location>
</feature>
<proteinExistence type="predicted"/>
<dbReference type="AlphaFoldDB" id="M9M3W0"/>
<keyword evidence="3 6" id="KW-1133">Transmembrane helix</keyword>
<dbReference type="InterPro" id="IPR011701">
    <property type="entry name" value="MFS"/>
</dbReference>
<dbReference type="PANTHER" id="PTHR23502">
    <property type="entry name" value="MAJOR FACILITATOR SUPERFAMILY"/>
    <property type="match status" value="1"/>
</dbReference>
<dbReference type="InterPro" id="IPR036259">
    <property type="entry name" value="MFS_trans_sf"/>
</dbReference>
<feature type="transmembrane region" description="Helical" evidence="6">
    <location>
        <begin position="182"/>
        <end position="199"/>
    </location>
</feature>
<dbReference type="OrthoDB" id="6770063at2759"/>
<evidence type="ECO:0000313" key="9">
    <source>
        <dbReference type="Proteomes" id="UP000011976"/>
    </source>
</evidence>
<feature type="transmembrane region" description="Helical" evidence="6">
    <location>
        <begin position="384"/>
        <end position="410"/>
    </location>
</feature>
<feature type="transmembrane region" description="Helical" evidence="6">
    <location>
        <begin position="315"/>
        <end position="335"/>
    </location>
</feature>
<evidence type="ECO:0000313" key="8">
    <source>
        <dbReference type="EMBL" id="GAC75025.1"/>
    </source>
</evidence>
<protein>
    <submittedName>
        <fullName evidence="8">Synaptic vesicle transporter SVOP and related transporters</fullName>
    </submittedName>
</protein>
<dbReference type="SUPFAM" id="SSF103473">
    <property type="entry name" value="MFS general substrate transporter"/>
    <property type="match status" value="1"/>
</dbReference>
<reference evidence="9" key="1">
    <citation type="journal article" date="2013" name="Genome Announc.">
        <title>Genome sequence of the basidiomycetous yeast Pseudozyma antarctica T-34, a producer of the glycolipid biosurfactants mannosylerythritol lipids.</title>
        <authorList>
            <person name="Morita T."/>
            <person name="Koike H."/>
            <person name="Koyama Y."/>
            <person name="Hagiwara H."/>
            <person name="Ito E."/>
            <person name="Fukuoka T."/>
            <person name="Imura T."/>
            <person name="Machida M."/>
            <person name="Kitamoto D."/>
        </authorList>
    </citation>
    <scope>NUCLEOTIDE SEQUENCE [LARGE SCALE GENOMIC DNA]</scope>
    <source>
        <strain evidence="9">T-34</strain>
    </source>
</reference>
<feature type="transmembrane region" description="Helical" evidence="6">
    <location>
        <begin position="422"/>
        <end position="441"/>
    </location>
</feature>
<feature type="transmembrane region" description="Helical" evidence="6">
    <location>
        <begin position="277"/>
        <end position="303"/>
    </location>
</feature>
<keyword evidence="2 6" id="KW-0812">Transmembrane</keyword>
<keyword evidence="4 6" id="KW-0472">Membrane</keyword>
<feature type="transmembrane region" description="Helical" evidence="6">
    <location>
        <begin position="453"/>
        <end position="473"/>
    </location>
</feature>
<feature type="transmembrane region" description="Helical" evidence="6">
    <location>
        <begin position="24"/>
        <end position="47"/>
    </location>
</feature>
<dbReference type="Proteomes" id="UP000011976">
    <property type="component" value="Unassembled WGS sequence"/>
</dbReference>
<dbReference type="InterPro" id="IPR020846">
    <property type="entry name" value="MFS_dom"/>
</dbReference>
<evidence type="ECO:0000256" key="6">
    <source>
        <dbReference type="SAM" id="Phobius"/>
    </source>
</evidence>
<dbReference type="PROSITE" id="PS50850">
    <property type="entry name" value="MFS"/>
    <property type="match status" value="1"/>
</dbReference>
<dbReference type="GO" id="GO:0005886">
    <property type="term" value="C:plasma membrane"/>
    <property type="evidence" value="ECO:0007669"/>
    <property type="project" value="TreeGrafter"/>
</dbReference>
<sequence>MAGAIDVPPVENPRAWSTRKKVRVTLILGSMVLSFTYLSTAFALSATSLQRQFNASAEVVTLGLSLYVLGFALGPLMMGPLAQTMGKRPVYVYSWIVFTACCFVMSESNNLAVILAFRLISSIAGSSALNNVPASYSDMTTPARFAPFFTCYGFSAFAGPSLGGLVGAFVNERAGWRWNLRHQAIFVAVVTVFGVLFVPETDHPKLKRIHDAKYALNDGQKSVETADKARWSVRVADATHSFGTVVVRSVKLPFHWLLTAPRSCNVAAGARLRVDRVVLVISIYTSLLYAIIYDFFVIIPFAFASIRRFKPESIGLIYITLFIGFAMASSNYVFVQEAINRRIRAKTGKTVLPPETSLFHAIYGCALAPVGLFLFAWTVPFTSIHWIVPAIGIVLLCAGSMSAFTSLIPYLVAYGGPSAPSVLAAAGFCRSALAAALPLFTRQMCKGITVQGATSLLGGLALLLTPLPLLLYIHGGKLREHAKQRKEAAAASATAAAAASTAGSSEKDLADKEEQPLAQGASIPPGGAIENQPSRSSLDISSAPSGDVA</sequence>
<name>M9M3W0_PSEA3</name>
<evidence type="ECO:0000259" key="7">
    <source>
        <dbReference type="PROSITE" id="PS50850"/>
    </source>
</evidence>
<evidence type="ECO:0000256" key="2">
    <source>
        <dbReference type="ARBA" id="ARBA00022692"/>
    </source>
</evidence>
<comment type="subcellular location">
    <subcellularLocation>
        <location evidence="1">Membrane</location>
        <topology evidence="1">Multi-pass membrane protein</topology>
    </subcellularLocation>
</comment>
<feature type="domain" description="Major facilitator superfamily (MFS) profile" evidence="7">
    <location>
        <begin position="22"/>
        <end position="477"/>
    </location>
</feature>
<dbReference type="GO" id="GO:0022857">
    <property type="term" value="F:transmembrane transporter activity"/>
    <property type="evidence" value="ECO:0007669"/>
    <property type="project" value="InterPro"/>
</dbReference>
<evidence type="ECO:0000256" key="3">
    <source>
        <dbReference type="ARBA" id="ARBA00022989"/>
    </source>
</evidence>
<feature type="region of interest" description="Disordered" evidence="5">
    <location>
        <begin position="499"/>
        <end position="549"/>
    </location>
</feature>
<feature type="transmembrane region" description="Helical" evidence="6">
    <location>
        <begin position="59"/>
        <end position="78"/>
    </location>
</feature>
<evidence type="ECO:0000256" key="4">
    <source>
        <dbReference type="ARBA" id="ARBA00023136"/>
    </source>
</evidence>
<evidence type="ECO:0000256" key="5">
    <source>
        <dbReference type="SAM" id="MobiDB-lite"/>
    </source>
</evidence>
<organism evidence="8 9">
    <name type="scientific">Pseudozyma antarctica (strain T-34)</name>
    <name type="common">Yeast</name>
    <name type="synonym">Candida antarctica</name>
    <dbReference type="NCBI Taxonomy" id="1151754"/>
    <lineage>
        <taxon>Eukaryota</taxon>
        <taxon>Fungi</taxon>
        <taxon>Dikarya</taxon>
        <taxon>Basidiomycota</taxon>
        <taxon>Ustilaginomycotina</taxon>
        <taxon>Ustilaginomycetes</taxon>
        <taxon>Ustilaginales</taxon>
        <taxon>Ustilaginaceae</taxon>
        <taxon>Moesziomyces</taxon>
    </lineage>
</organism>